<dbReference type="EMBL" id="LR786798">
    <property type="protein sequence ID" value="CAB3262660.1"/>
    <property type="molecule type" value="mRNA"/>
</dbReference>
<dbReference type="InterPro" id="IPR016181">
    <property type="entry name" value="Acyl_CoA_acyltransferase"/>
</dbReference>
<organism evidence="2">
    <name type="scientific">Phallusia mammillata</name>
    <dbReference type="NCBI Taxonomy" id="59560"/>
    <lineage>
        <taxon>Eukaryota</taxon>
        <taxon>Metazoa</taxon>
        <taxon>Chordata</taxon>
        <taxon>Tunicata</taxon>
        <taxon>Ascidiacea</taxon>
        <taxon>Phlebobranchia</taxon>
        <taxon>Ascidiidae</taxon>
        <taxon>Phallusia</taxon>
    </lineage>
</organism>
<protein>
    <submittedName>
        <fullName evidence="2">Uncharacterized protein LOC100181498</fullName>
    </submittedName>
</protein>
<proteinExistence type="evidence at transcript level"/>
<accession>A0A6F9DI01</accession>
<dbReference type="GO" id="GO:0008080">
    <property type="term" value="F:N-acetyltransferase activity"/>
    <property type="evidence" value="ECO:0007669"/>
    <property type="project" value="TreeGrafter"/>
</dbReference>
<dbReference type="Pfam" id="PF13673">
    <property type="entry name" value="Acetyltransf_10"/>
    <property type="match status" value="1"/>
</dbReference>
<gene>
    <name evidence="2" type="primary">LOC100181498-003</name>
</gene>
<dbReference type="Gene3D" id="3.40.630.30">
    <property type="match status" value="1"/>
</dbReference>
<dbReference type="AlphaFoldDB" id="A0A6F9DI01"/>
<sequence>MSNHSQNEFEFRLLTEDDLEVAVAFVHKNYTLKEPLRQMITKDVEQCIGIDKKRVVEKLRDNASIGVFNESGKMIASGFCGLNTRAQKSLCCHGDHSSVQWFRYISTLVETLEGSLMDELNTDKFLMLSMLAVDPDYQRRGIAKELVKRSEDIARKLPCEYMVVNASSFYTQKCFENMGYVKLKSVDYEGYFDPALNVVPKPPHLSCVVYYKKL</sequence>
<feature type="domain" description="N-acetyltransferase" evidence="1">
    <location>
        <begin position="34"/>
        <end position="214"/>
    </location>
</feature>
<dbReference type="PANTHER" id="PTHR20905:SF1">
    <property type="entry name" value="AT07410P-RELATED"/>
    <property type="match status" value="1"/>
</dbReference>
<name>A0A6F9DI01_9ASCI</name>
<dbReference type="InterPro" id="IPR000182">
    <property type="entry name" value="GNAT_dom"/>
</dbReference>
<dbReference type="CDD" id="cd04301">
    <property type="entry name" value="NAT_SF"/>
    <property type="match status" value="1"/>
</dbReference>
<dbReference type="PANTHER" id="PTHR20905">
    <property type="entry name" value="N-ACETYLTRANSFERASE-RELATED"/>
    <property type="match status" value="1"/>
</dbReference>
<reference evidence="2" key="1">
    <citation type="submission" date="2020-04" db="EMBL/GenBank/DDBJ databases">
        <authorList>
            <person name="Neveu A P."/>
        </authorList>
    </citation>
    <scope>NUCLEOTIDE SEQUENCE</scope>
    <source>
        <tissue evidence="2">Whole embryo</tissue>
    </source>
</reference>
<evidence type="ECO:0000259" key="1">
    <source>
        <dbReference type="PROSITE" id="PS51186"/>
    </source>
</evidence>
<dbReference type="PROSITE" id="PS51186">
    <property type="entry name" value="GNAT"/>
    <property type="match status" value="1"/>
</dbReference>
<evidence type="ECO:0000313" key="2">
    <source>
        <dbReference type="EMBL" id="CAB3262660.1"/>
    </source>
</evidence>
<dbReference type="SUPFAM" id="SSF55729">
    <property type="entry name" value="Acyl-CoA N-acyltransferases (Nat)"/>
    <property type="match status" value="1"/>
</dbReference>